<keyword evidence="2" id="KW-1185">Reference proteome</keyword>
<accession>A0A285CKX0</accession>
<dbReference type="EMBL" id="OAOQ01000002">
    <property type="protein sequence ID" value="SNX68209.1"/>
    <property type="molecule type" value="Genomic_DNA"/>
</dbReference>
<gene>
    <name evidence="1" type="ORF">SAMN05878503_1029</name>
</gene>
<protein>
    <submittedName>
        <fullName evidence="1">Uncharacterized protein</fullName>
    </submittedName>
</protein>
<organism evidence="1 2">
    <name type="scientific">Cereibacter ovatus</name>
    <dbReference type="NCBI Taxonomy" id="439529"/>
    <lineage>
        <taxon>Bacteria</taxon>
        <taxon>Pseudomonadati</taxon>
        <taxon>Pseudomonadota</taxon>
        <taxon>Alphaproteobacteria</taxon>
        <taxon>Rhodobacterales</taxon>
        <taxon>Paracoccaceae</taxon>
        <taxon>Cereibacter</taxon>
    </lineage>
</organism>
<dbReference type="OrthoDB" id="9783791at2"/>
<dbReference type="RefSeq" id="WP_097029062.1">
    <property type="nucleotide sequence ID" value="NZ_OAOQ01000002.1"/>
</dbReference>
<dbReference type="Proteomes" id="UP000219467">
    <property type="component" value="Unassembled WGS sequence"/>
</dbReference>
<evidence type="ECO:0000313" key="1">
    <source>
        <dbReference type="EMBL" id="SNX68209.1"/>
    </source>
</evidence>
<sequence length="717" mass="76092">MSPADGSTCALTNSAQAALAVILPGGRSLLALTAAACPPAEGMLDPETRWQAEAWPVASGWAGLALTGAALTEATTLQGACGTLWHIGRPPRIEIAPEPLAEFVGKAGLNSRDVLDFLLRVLPDGTEAQAAGAFLAGFVTATATTDGFIEMLAIPDCGGLFAQGWSMSLAPGQAWLGKLDAALGFAEVEVATFARDDILPPGQGFALFSRDWRGQDLAALQSLVFDHQGTLRRLEGLAGATQHLHAAAANAHVAQMLPRLAGPESTIRAMRRICRPRFTGTDTLSSTPLPVAAALDAVFQAPDGGILAMGWLLDPLARVDRVILKSTDALYAPLQDRWHSIPRPDLCEGFANDPRFTRLLDPRDAMHGFIAYAPGRKGAAENTNAYLELVLDDNSCLFRPVPVTPLQSRDRLPGILAGVSPQDPALGPLVERVLAPFLAGLPATPPRAGHRRTATVPLKDPAPARDIAAIMPFRTLTQLQPVFALLGGTPEATALDLTLVTTRDTATGLAEKLAEAFRFYDLSGRLLVLPENESLLAQFEAGIAATDGSRLLLWEPSVLPTQANWLVRLVREQQWARPSGPISPRLVYEDGSICFGAGESSGDGLETLCPQLGYPAEWLAHGRPTRVPTGAPEIALIARDDLLRAGGLSGRLFTDRLAHRDLADRLKATGAGVWCSGGVTFWALQDQTQATNDSFTSLMAKVDGALIAARMKERPAS</sequence>
<dbReference type="AlphaFoldDB" id="A0A285CKX0"/>
<reference evidence="2" key="1">
    <citation type="submission" date="2017-08" db="EMBL/GenBank/DDBJ databases">
        <authorList>
            <person name="Varghese N."/>
            <person name="Submissions S."/>
        </authorList>
    </citation>
    <scope>NUCLEOTIDE SEQUENCE [LARGE SCALE GENOMIC DNA]</scope>
    <source>
        <strain evidence="2">JA234</strain>
    </source>
</reference>
<evidence type="ECO:0000313" key="2">
    <source>
        <dbReference type="Proteomes" id="UP000219467"/>
    </source>
</evidence>
<proteinExistence type="predicted"/>
<name>A0A285CKX0_9RHOB</name>